<dbReference type="Pfam" id="PF00515">
    <property type="entry name" value="TPR_1"/>
    <property type="match status" value="1"/>
</dbReference>
<feature type="repeat" description="TPR" evidence="1">
    <location>
        <begin position="105"/>
        <end position="138"/>
    </location>
</feature>
<dbReference type="Proteomes" id="UP001143543">
    <property type="component" value="Unassembled WGS sequence"/>
</dbReference>
<feature type="repeat" description="TPR" evidence="1">
    <location>
        <begin position="68"/>
        <end position="101"/>
    </location>
</feature>
<dbReference type="SUPFAM" id="SSF48452">
    <property type="entry name" value="TPR-like"/>
    <property type="match status" value="1"/>
</dbReference>
<evidence type="ECO:0000256" key="1">
    <source>
        <dbReference type="PROSITE-ProRule" id="PRU00339"/>
    </source>
</evidence>
<dbReference type="EMBL" id="BRVO01000001">
    <property type="protein sequence ID" value="GLB48342.1"/>
    <property type="molecule type" value="Genomic_DNA"/>
</dbReference>
<feature type="compositionally biased region" description="Basic and acidic residues" evidence="2">
    <location>
        <begin position="163"/>
        <end position="210"/>
    </location>
</feature>
<dbReference type="PROSITE" id="PS50005">
    <property type="entry name" value="TPR"/>
    <property type="match status" value="2"/>
</dbReference>
<reference evidence="3" key="1">
    <citation type="submission" date="2022-07" db="EMBL/GenBank/DDBJ databases">
        <title>Taxonomy of Novel Oxalotrophic and Methylotrophic Bacteria.</title>
        <authorList>
            <person name="Sahin N."/>
            <person name="Tani A."/>
        </authorList>
    </citation>
    <scope>NUCLEOTIDE SEQUENCE</scope>
    <source>
        <strain evidence="3">Y10</strain>
    </source>
</reference>
<comment type="caution">
    <text evidence="3">The sequence shown here is derived from an EMBL/GenBank/DDBJ whole genome shotgun (WGS) entry which is preliminary data.</text>
</comment>
<dbReference type="InterPro" id="IPR011990">
    <property type="entry name" value="TPR-like_helical_dom_sf"/>
</dbReference>
<proteinExistence type="predicted"/>
<keyword evidence="1" id="KW-0802">TPR repeat</keyword>
<dbReference type="Gene3D" id="1.25.40.10">
    <property type="entry name" value="Tetratricopeptide repeat domain"/>
    <property type="match status" value="2"/>
</dbReference>
<dbReference type="SMART" id="SM00028">
    <property type="entry name" value="TPR"/>
    <property type="match status" value="2"/>
</dbReference>
<feature type="region of interest" description="Disordered" evidence="2">
    <location>
        <begin position="152"/>
        <end position="270"/>
    </location>
</feature>
<keyword evidence="4" id="KW-1185">Reference proteome</keyword>
<evidence type="ECO:0000313" key="4">
    <source>
        <dbReference type="Proteomes" id="UP001143543"/>
    </source>
</evidence>
<evidence type="ECO:0000313" key="3">
    <source>
        <dbReference type="EMBL" id="GLB48342.1"/>
    </source>
</evidence>
<feature type="compositionally biased region" description="Basic and acidic residues" evidence="2">
    <location>
        <begin position="235"/>
        <end position="255"/>
    </location>
</feature>
<dbReference type="RefSeq" id="WP_281763988.1">
    <property type="nucleotide sequence ID" value="NZ_BRVO01000001.1"/>
</dbReference>
<sequence length="270" mass="31326">MKRLVFIVITMFGFTLSNAQDDKDKELERAKVKSENYTYSANEELKGDAYVEAERSYRKAISDYKDNTTARYNLGTAYYTKETYDEAALRFKETAEQAETKAEKHKAYHNLGNVFMKEKMYQNAVGAYKQALINDPTDDETRYNYALAKKMLEDEQKNGGGDDNDKDKDKNKDQNQEDKKNKNDDKNKNSKKDQGNDEKDEQQNEGKNNEQQKNPDQPKDGQPPEQSKSKASPEQIKRMLRAIEQEDKNVQEKQNTKKVKGIPVKTEKDW</sequence>
<accession>A0ABQ5MHD4</accession>
<protein>
    <submittedName>
        <fullName evidence="3">BatC protein</fullName>
    </submittedName>
</protein>
<evidence type="ECO:0000256" key="2">
    <source>
        <dbReference type="SAM" id="MobiDB-lite"/>
    </source>
</evidence>
<gene>
    <name evidence="3" type="primary">batC</name>
    <name evidence="3" type="ORF">Y10_07100</name>
</gene>
<dbReference type="InterPro" id="IPR019734">
    <property type="entry name" value="TPR_rpt"/>
</dbReference>
<name>A0ABQ5MHD4_9FLAO</name>
<organism evidence="3 4">
    <name type="scientific">Neptunitalea lumnitzerae</name>
    <dbReference type="NCBI Taxonomy" id="2965509"/>
    <lineage>
        <taxon>Bacteria</taxon>
        <taxon>Pseudomonadati</taxon>
        <taxon>Bacteroidota</taxon>
        <taxon>Flavobacteriia</taxon>
        <taxon>Flavobacteriales</taxon>
        <taxon>Flavobacteriaceae</taxon>
        <taxon>Neptunitalea</taxon>
    </lineage>
</organism>
<dbReference type="Pfam" id="PF13432">
    <property type="entry name" value="TPR_16"/>
    <property type="match status" value="1"/>
</dbReference>